<dbReference type="EMBL" id="SSWX01000014">
    <property type="protein sequence ID" value="THJ32591.1"/>
    <property type="molecule type" value="Genomic_DNA"/>
</dbReference>
<organism evidence="3 4">
    <name type="scientific">Lampropedia aestuarii</name>
    <dbReference type="NCBI Taxonomy" id="2562762"/>
    <lineage>
        <taxon>Bacteria</taxon>
        <taxon>Pseudomonadati</taxon>
        <taxon>Pseudomonadota</taxon>
        <taxon>Betaproteobacteria</taxon>
        <taxon>Burkholderiales</taxon>
        <taxon>Comamonadaceae</taxon>
        <taxon>Lampropedia</taxon>
    </lineage>
</organism>
<protein>
    <submittedName>
        <fullName evidence="3">Twin-arginine translocation pathway signal</fullName>
    </submittedName>
</protein>
<dbReference type="InterPro" id="IPR051702">
    <property type="entry name" value="SH3_domain_YSC84-like"/>
</dbReference>
<feature type="signal peptide" evidence="1">
    <location>
        <begin position="1"/>
        <end position="24"/>
    </location>
</feature>
<evidence type="ECO:0000259" key="2">
    <source>
        <dbReference type="Pfam" id="PF04366"/>
    </source>
</evidence>
<feature type="domain" description="Ysc84 actin-binding" evidence="2">
    <location>
        <begin position="107"/>
        <end position="190"/>
    </location>
</feature>
<name>A0A4S5BNX4_9BURK</name>
<feature type="chain" id="PRO_5020387119" evidence="1">
    <location>
        <begin position="25"/>
        <end position="196"/>
    </location>
</feature>
<accession>A0A4S5BNX4</accession>
<reference evidence="3 4" key="1">
    <citation type="submission" date="2019-04" db="EMBL/GenBank/DDBJ databases">
        <title>Lampropedia sp YIM MLB12 draf genome.</title>
        <authorList>
            <person name="Wang Y.-X."/>
        </authorList>
    </citation>
    <scope>NUCLEOTIDE SEQUENCE [LARGE SCALE GENOMIC DNA]</scope>
    <source>
        <strain evidence="3 4">YIM MLB12</strain>
    </source>
</reference>
<dbReference type="PANTHER" id="PTHR15629">
    <property type="entry name" value="SH3YL1 PROTEIN"/>
    <property type="match status" value="1"/>
</dbReference>
<evidence type="ECO:0000313" key="3">
    <source>
        <dbReference type="EMBL" id="THJ32591.1"/>
    </source>
</evidence>
<sequence>MRQMNIRTMSIAAALAISSLTMVACTTTQSGVNDAPSMDSATINSRATASLERLYQSVPGSQELVNKAAGVLIFPSVIGGSFVVGAEHGRGVLRVGGRDKGYYTTTAASIGWQAGGQSRAIIYVFNTQAALNDFLNSDGFSVGGEASVSIGRVGVNGSLDTTTATTPVTSFVLTNVGLQGGVSLQGAQISPLKMNE</sequence>
<dbReference type="PANTHER" id="PTHR15629:SF2">
    <property type="entry name" value="SH3 DOMAIN-CONTAINING YSC84-LIKE PROTEIN 1"/>
    <property type="match status" value="1"/>
</dbReference>
<dbReference type="RefSeq" id="WP_136406807.1">
    <property type="nucleotide sequence ID" value="NZ_SSWX01000014.1"/>
</dbReference>
<dbReference type="OrthoDB" id="198978at2"/>
<dbReference type="PROSITE" id="PS51257">
    <property type="entry name" value="PROKAR_LIPOPROTEIN"/>
    <property type="match status" value="1"/>
</dbReference>
<gene>
    <name evidence="3" type="ORF">E8K88_11445</name>
</gene>
<dbReference type="GO" id="GO:0035091">
    <property type="term" value="F:phosphatidylinositol binding"/>
    <property type="evidence" value="ECO:0007669"/>
    <property type="project" value="TreeGrafter"/>
</dbReference>
<keyword evidence="4" id="KW-1185">Reference proteome</keyword>
<dbReference type="Pfam" id="PF04366">
    <property type="entry name" value="Ysc84"/>
    <property type="match status" value="1"/>
</dbReference>
<dbReference type="InterPro" id="IPR007461">
    <property type="entry name" value="Ysc84_actin-binding"/>
</dbReference>
<evidence type="ECO:0000256" key="1">
    <source>
        <dbReference type="SAM" id="SignalP"/>
    </source>
</evidence>
<dbReference type="AlphaFoldDB" id="A0A4S5BNX4"/>
<comment type="caution">
    <text evidence="3">The sequence shown here is derived from an EMBL/GenBank/DDBJ whole genome shotgun (WGS) entry which is preliminary data.</text>
</comment>
<dbReference type="CDD" id="cd11524">
    <property type="entry name" value="SYLF"/>
    <property type="match status" value="1"/>
</dbReference>
<proteinExistence type="predicted"/>
<evidence type="ECO:0000313" key="4">
    <source>
        <dbReference type="Proteomes" id="UP000306236"/>
    </source>
</evidence>
<keyword evidence="1" id="KW-0732">Signal</keyword>
<dbReference type="Proteomes" id="UP000306236">
    <property type="component" value="Unassembled WGS sequence"/>
</dbReference>